<evidence type="ECO:0000313" key="4">
    <source>
        <dbReference type="EMBL" id="JAS34323.1"/>
    </source>
</evidence>
<reference evidence="2" key="1">
    <citation type="submission" date="2015-12" db="EMBL/GenBank/DDBJ databases">
        <title>De novo transcriptome assembly of four potential Pierce s Disease insect vectors from Arizona vineyards.</title>
        <authorList>
            <person name="Tassone E.E."/>
        </authorList>
    </citation>
    <scope>NUCLEOTIDE SEQUENCE</scope>
</reference>
<name>A0A1B6CJE0_9HEMI</name>
<evidence type="ECO:0000259" key="1">
    <source>
        <dbReference type="PROSITE" id="PS50835"/>
    </source>
</evidence>
<dbReference type="SMART" id="SM00409">
    <property type="entry name" value="IG"/>
    <property type="match status" value="1"/>
</dbReference>
<accession>A0A1B6CJE0</accession>
<dbReference type="EMBL" id="GEDC01023825">
    <property type="protein sequence ID" value="JAS13473.1"/>
    <property type="molecule type" value="Transcribed_RNA"/>
</dbReference>
<gene>
    <name evidence="4" type="ORF">g.26742</name>
    <name evidence="3" type="ORF">g.26743</name>
    <name evidence="2" type="ORF">g.26745</name>
    <name evidence="5" type="ORF">g.26746</name>
</gene>
<dbReference type="Pfam" id="PF13927">
    <property type="entry name" value="Ig_3"/>
    <property type="match status" value="1"/>
</dbReference>
<organism evidence="2">
    <name type="scientific">Clastoptera arizonana</name>
    <name type="common">Arizona spittle bug</name>
    <dbReference type="NCBI Taxonomy" id="38151"/>
    <lineage>
        <taxon>Eukaryota</taxon>
        <taxon>Metazoa</taxon>
        <taxon>Ecdysozoa</taxon>
        <taxon>Arthropoda</taxon>
        <taxon>Hexapoda</taxon>
        <taxon>Insecta</taxon>
        <taxon>Pterygota</taxon>
        <taxon>Neoptera</taxon>
        <taxon>Paraneoptera</taxon>
        <taxon>Hemiptera</taxon>
        <taxon>Auchenorrhyncha</taxon>
        <taxon>Cercopoidea</taxon>
        <taxon>Clastopteridae</taxon>
        <taxon>Clastoptera</taxon>
    </lineage>
</organism>
<dbReference type="InterPro" id="IPR003599">
    <property type="entry name" value="Ig_sub"/>
</dbReference>
<proteinExistence type="predicted"/>
<dbReference type="InterPro" id="IPR013783">
    <property type="entry name" value="Ig-like_fold"/>
</dbReference>
<protein>
    <recommendedName>
        <fullName evidence="1">Ig-like domain-containing protein</fullName>
    </recommendedName>
</protein>
<dbReference type="InterPro" id="IPR007110">
    <property type="entry name" value="Ig-like_dom"/>
</dbReference>
<dbReference type="EMBL" id="GEDC01002975">
    <property type="protein sequence ID" value="JAS34323.1"/>
    <property type="molecule type" value="Transcribed_RNA"/>
</dbReference>
<dbReference type="SMART" id="SM00408">
    <property type="entry name" value="IGc2"/>
    <property type="match status" value="1"/>
</dbReference>
<feature type="domain" description="Ig-like" evidence="1">
    <location>
        <begin position="93"/>
        <end position="173"/>
    </location>
</feature>
<dbReference type="Gene3D" id="2.60.40.10">
    <property type="entry name" value="Immunoglobulins"/>
    <property type="match status" value="1"/>
</dbReference>
<dbReference type="EMBL" id="GEDC01009388">
    <property type="protein sequence ID" value="JAS27910.1"/>
    <property type="molecule type" value="Transcribed_RNA"/>
</dbReference>
<evidence type="ECO:0000313" key="3">
    <source>
        <dbReference type="EMBL" id="JAS27910.1"/>
    </source>
</evidence>
<evidence type="ECO:0000313" key="5">
    <source>
        <dbReference type="EMBL" id="JAS35482.1"/>
    </source>
</evidence>
<feature type="non-terminal residue" evidence="2">
    <location>
        <position position="178"/>
    </location>
</feature>
<sequence length="178" mass="20537">MKESEGINILDSLNYQTWKKVIIVMDKHHYWKNIVTFLNNRSITINIDDISKCPSETLLNELHERICPLSTFKNILRSCEILEVLALISEPEPLIITKQPGSENETMYVMPGNDLRLECEATGLPPPSYLWYCSNIELTTQTYPILHINDFRKENVGDYYCIVSQEVNNKIVSIPTES</sequence>
<dbReference type="InterPro" id="IPR003598">
    <property type="entry name" value="Ig_sub2"/>
</dbReference>
<dbReference type="InterPro" id="IPR036179">
    <property type="entry name" value="Ig-like_dom_sf"/>
</dbReference>
<evidence type="ECO:0000313" key="2">
    <source>
        <dbReference type="EMBL" id="JAS13473.1"/>
    </source>
</evidence>
<dbReference type="SUPFAM" id="SSF48726">
    <property type="entry name" value="Immunoglobulin"/>
    <property type="match status" value="1"/>
</dbReference>
<dbReference type="EMBL" id="GEDC01001816">
    <property type="protein sequence ID" value="JAS35482.1"/>
    <property type="molecule type" value="Transcribed_RNA"/>
</dbReference>
<dbReference type="PROSITE" id="PS50835">
    <property type="entry name" value="IG_LIKE"/>
    <property type="match status" value="1"/>
</dbReference>
<dbReference type="AlphaFoldDB" id="A0A1B6CJE0"/>